<name>A0A194X9Y0_MOLSC</name>
<feature type="transmembrane region" description="Helical" evidence="1">
    <location>
        <begin position="207"/>
        <end position="225"/>
    </location>
</feature>
<feature type="transmembrane region" description="Helical" evidence="1">
    <location>
        <begin position="29"/>
        <end position="51"/>
    </location>
</feature>
<dbReference type="AlphaFoldDB" id="A0A194X9Y0"/>
<dbReference type="KEGG" id="psco:LY89DRAFT_585846"/>
<keyword evidence="1" id="KW-1133">Transmembrane helix</keyword>
<keyword evidence="1" id="KW-0472">Membrane</keyword>
<dbReference type="OrthoDB" id="3546584at2759"/>
<evidence type="ECO:0000256" key="1">
    <source>
        <dbReference type="SAM" id="Phobius"/>
    </source>
</evidence>
<dbReference type="EMBL" id="KQ947415">
    <property type="protein sequence ID" value="KUJ16975.1"/>
    <property type="molecule type" value="Genomic_DNA"/>
</dbReference>
<dbReference type="PANTHER" id="PTHR35043:SF7">
    <property type="entry name" value="TRANSCRIPTION FACTOR DOMAIN-CONTAINING PROTEIN"/>
    <property type="match status" value="1"/>
</dbReference>
<sequence length="424" mass="46382">MNSFKSNCTLPPDGTAFVASPDVRGTFDVVWSCISVLLICTWSILHLNIPVQSTPRTKVQKYVRASFRTCTKIKWMLMNVVAPEWALGKAWSDYRSVASLEASFKPYEWSRSHIYLANMGGFAISFPSSTMADSKATERDIWILDASQLLLALKLGIIAELPYVSEDELNDRSKSDVFVKLIAVGQIIWFLIQLVSRLARRIATSQLEIMTLAFAACTVVTYALLLDKPKDVQTTITIPAKRYATAAEMNRLANMGPASYLTNRGRNVCIPNNAIHAEDGSSSGGVVALSAGAAFSVLIFGGFHCLAWNFTFPTPAERVLWQAASIFTAAFVPAFVPASWGIATVVILAWKKFRPPPPREKSPSGARFSASDTGMGVSTTLFVGGVLLFFAARVFIVVEVLRTMAFLPPGAFETTWSSELLHIG</sequence>
<organism evidence="2 3">
    <name type="scientific">Mollisia scopiformis</name>
    <name type="common">Conifer needle endophyte fungus</name>
    <name type="synonym">Phialocephala scopiformis</name>
    <dbReference type="NCBI Taxonomy" id="149040"/>
    <lineage>
        <taxon>Eukaryota</taxon>
        <taxon>Fungi</taxon>
        <taxon>Dikarya</taxon>
        <taxon>Ascomycota</taxon>
        <taxon>Pezizomycotina</taxon>
        <taxon>Leotiomycetes</taxon>
        <taxon>Helotiales</taxon>
        <taxon>Mollisiaceae</taxon>
        <taxon>Mollisia</taxon>
    </lineage>
</organism>
<keyword evidence="3" id="KW-1185">Reference proteome</keyword>
<evidence type="ECO:0000313" key="3">
    <source>
        <dbReference type="Proteomes" id="UP000070700"/>
    </source>
</evidence>
<reference evidence="2 3" key="1">
    <citation type="submission" date="2015-10" db="EMBL/GenBank/DDBJ databases">
        <title>Full genome of DAOMC 229536 Phialocephala scopiformis, a fungal endophyte of spruce producing the potent anti-insectan compound rugulosin.</title>
        <authorList>
            <consortium name="DOE Joint Genome Institute"/>
            <person name="Walker A.K."/>
            <person name="Frasz S.L."/>
            <person name="Seifert K.A."/>
            <person name="Miller J.D."/>
            <person name="Mondo S.J."/>
            <person name="Labutti K."/>
            <person name="Lipzen A."/>
            <person name="Dockter R."/>
            <person name="Kennedy M."/>
            <person name="Grigoriev I.V."/>
            <person name="Spatafora J.W."/>
        </authorList>
    </citation>
    <scope>NUCLEOTIDE SEQUENCE [LARGE SCALE GENOMIC DNA]</scope>
    <source>
        <strain evidence="2 3">CBS 120377</strain>
    </source>
</reference>
<dbReference type="RefSeq" id="XP_018071330.1">
    <property type="nucleotide sequence ID" value="XM_018209344.1"/>
</dbReference>
<keyword evidence="1" id="KW-0812">Transmembrane</keyword>
<gene>
    <name evidence="2" type="ORF">LY89DRAFT_585846</name>
</gene>
<feature type="transmembrane region" description="Helical" evidence="1">
    <location>
        <begin position="381"/>
        <end position="401"/>
    </location>
</feature>
<protein>
    <submittedName>
        <fullName evidence="2">Uncharacterized protein</fullName>
    </submittedName>
</protein>
<proteinExistence type="predicted"/>
<accession>A0A194X9Y0</accession>
<dbReference type="Proteomes" id="UP000070700">
    <property type="component" value="Unassembled WGS sequence"/>
</dbReference>
<dbReference type="InParanoid" id="A0A194X9Y0"/>
<dbReference type="GeneID" id="28819070"/>
<feature type="transmembrane region" description="Helical" evidence="1">
    <location>
        <begin position="319"/>
        <end position="350"/>
    </location>
</feature>
<evidence type="ECO:0000313" key="2">
    <source>
        <dbReference type="EMBL" id="KUJ16975.1"/>
    </source>
</evidence>
<feature type="transmembrane region" description="Helical" evidence="1">
    <location>
        <begin position="286"/>
        <end position="307"/>
    </location>
</feature>
<dbReference type="PANTHER" id="PTHR35043">
    <property type="entry name" value="TRANSCRIPTION FACTOR DOMAIN-CONTAINING PROTEIN"/>
    <property type="match status" value="1"/>
</dbReference>